<proteinExistence type="predicted"/>
<dbReference type="EMBL" id="ADBJ01000051">
    <property type="protein sequence ID" value="EFA75792.1"/>
    <property type="molecule type" value="Genomic_DNA"/>
</dbReference>
<dbReference type="RefSeq" id="XP_020427926.1">
    <property type="nucleotide sequence ID" value="XM_020581610.1"/>
</dbReference>
<evidence type="ECO:0000313" key="2">
    <source>
        <dbReference type="Proteomes" id="UP000001396"/>
    </source>
</evidence>
<dbReference type="AlphaFoldDB" id="D3BS55"/>
<sequence length="93" mass="10683">MEKEQQNLKTKWNLQKSNAKWINPVQACGDLKCAGGHKLKNTVVCSECPGHLYWLDVPTRSYMCRGCEKSSKFHSLDLICTRCKSESYCKIRV</sequence>
<name>D3BS55_HETP5</name>
<protein>
    <submittedName>
        <fullName evidence="1">Uncharacterized protein</fullName>
    </submittedName>
</protein>
<reference evidence="1 2" key="1">
    <citation type="journal article" date="2011" name="Genome Res.">
        <title>Phylogeny-wide analysis of social amoeba genomes highlights ancient origins for complex intercellular communication.</title>
        <authorList>
            <person name="Heidel A.J."/>
            <person name="Lawal H.M."/>
            <person name="Felder M."/>
            <person name="Schilde C."/>
            <person name="Helps N.R."/>
            <person name="Tunggal B."/>
            <person name="Rivero F."/>
            <person name="John U."/>
            <person name="Schleicher M."/>
            <person name="Eichinger L."/>
            <person name="Platzer M."/>
            <person name="Noegel A.A."/>
            <person name="Schaap P."/>
            <person name="Gloeckner G."/>
        </authorList>
    </citation>
    <scope>NUCLEOTIDE SEQUENCE [LARGE SCALE GENOMIC DNA]</scope>
    <source>
        <strain evidence="2">ATCC 26659 / Pp 5 / PN500</strain>
    </source>
</reference>
<accession>D3BS55</accession>
<comment type="caution">
    <text evidence="1">The sequence shown here is derived from an EMBL/GenBank/DDBJ whole genome shotgun (WGS) entry which is preliminary data.</text>
</comment>
<evidence type="ECO:0000313" key="1">
    <source>
        <dbReference type="EMBL" id="EFA75792.1"/>
    </source>
</evidence>
<dbReference type="Proteomes" id="UP000001396">
    <property type="component" value="Unassembled WGS sequence"/>
</dbReference>
<dbReference type="GeneID" id="31366316"/>
<dbReference type="InParanoid" id="D3BS55"/>
<keyword evidence="2" id="KW-1185">Reference proteome</keyword>
<gene>
    <name evidence="1" type="ORF">PPL_10847</name>
</gene>
<organism evidence="1 2">
    <name type="scientific">Heterostelium pallidum (strain ATCC 26659 / Pp 5 / PN500)</name>
    <name type="common">Cellular slime mold</name>
    <name type="synonym">Polysphondylium pallidum</name>
    <dbReference type="NCBI Taxonomy" id="670386"/>
    <lineage>
        <taxon>Eukaryota</taxon>
        <taxon>Amoebozoa</taxon>
        <taxon>Evosea</taxon>
        <taxon>Eumycetozoa</taxon>
        <taxon>Dictyostelia</taxon>
        <taxon>Acytosteliales</taxon>
        <taxon>Acytosteliaceae</taxon>
        <taxon>Heterostelium</taxon>
    </lineage>
</organism>